<dbReference type="AlphaFoldDB" id="A0AAD7ZC37"/>
<dbReference type="EMBL" id="JASPKZ010009345">
    <property type="protein sequence ID" value="KAJ9577809.1"/>
    <property type="molecule type" value="Genomic_DNA"/>
</dbReference>
<name>A0AAD7ZC37_DIPPU</name>
<sequence>YCYKISLPNKTECFNTLCLFNASRHFKCHSQIKNNILLFLTNKFADLQRLNVINTMNNFLPNPHIMPVYMRALEHHERETYLCAIYRQDSKLAIEIRSIRAVHPVLSPTSLNS</sequence>
<evidence type="ECO:0000313" key="2">
    <source>
        <dbReference type="Proteomes" id="UP001233999"/>
    </source>
</evidence>
<evidence type="ECO:0000313" key="1">
    <source>
        <dbReference type="EMBL" id="KAJ9577809.1"/>
    </source>
</evidence>
<gene>
    <name evidence="1" type="ORF">L9F63_005628</name>
</gene>
<reference evidence="1" key="2">
    <citation type="submission" date="2023-05" db="EMBL/GenBank/DDBJ databases">
        <authorList>
            <person name="Fouks B."/>
        </authorList>
    </citation>
    <scope>NUCLEOTIDE SEQUENCE</scope>
    <source>
        <strain evidence="1">Stay&amp;Tobe</strain>
        <tissue evidence="1">Testes</tissue>
    </source>
</reference>
<dbReference type="Proteomes" id="UP001233999">
    <property type="component" value="Unassembled WGS sequence"/>
</dbReference>
<comment type="caution">
    <text evidence="1">The sequence shown here is derived from an EMBL/GenBank/DDBJ whole genome shotgun (WGS) entry which is preliminary data.</text>
</comment>
<feature type="non-terminal residue" evidence="1">
    <location>
        <position position="113"/>
    </location>
</feature>
<reference evidence="1" key="1">
    <citation type="journal article" date="2023" name="IScience">
        <title>Live-bearing cockroach genome reveals convergent evolutionary mechanisms linked to viviparity in insects and beyond.</title>
        <authorList>
            <person name="Fouks B."/>
            <person name="Harrison M.C."/>
            <person name="Mikhailova A.A."/>
            <person name="Marchal E."/>
            <person name="English S."/>
            <person name="Carruthers M."/>
            <person name="Jennings E.C."/>
            <person name="Chiamaka E.L."/>
            <person name="Frigard R.A."/>
            <person name="Pippel M."/>
            <person name="Attardo G.M."/>
            <person name="Benoit J.B."/>
            <person name="Bornberg-Bauer E."/>
            <person name="Tobe S.S."/>
        </authorList>
    </citation>
    <scope>NUCLEOTIDE SEQUENCE</scope>
    <source>
        <strain evidence="1">Stay&amp;Tobe</strain>
    </source>
</reference>
<proteinExistence type="predicted"/>
<keyword evidence="2" id="KW-1185">Reference proteome</keyword>
<feature type="non-terminal residue" evidence="1">
    <location>
        <position position="1"/>
    </location>
</feature>
<organism evidence="1 2">
    <name type="scientific">Diploptera punctata</name>
    <name type="common">Pacific beetle cockroach</name>
    <dbReference type="NCBI Taxonomy" id="6984"/>
    <lineage>
        <taxon>Eukaryota</taxon>
        <taxon>Metazoa</taxon>
        <taxon>Ecdysozoa</taxon>
        <taxon>Arthropoda</taxon>
        <taxon>Hexapoda</taxon>
        <taxon>Insecta</taxon>
        <taxon>Pterygota</taxon>
        <taxon>Neoptera</taxon>
        <taxon>Polyneoptera</taxon>
        <taxon>Dictyoptera</taxon>
        <taxon>Blattodea</taxon>
        <taxon>Blaberoidea</taxon>
        <taxon>Blaberidae</taxon>
        <taxon>Diplopterinae</taxon>
        <taxon>Diploptera</taxon>
    </lineage>
</organism>
<accession>A0AAD7ZC37</accession>
<protein>
    <submittedName>
        <fullName evidence="1">Uncharacterized protein</fullName>
    </submittedName>
</protein>